<proteinExistence type="predicted"/>
<dbReference type="GO" id="GO:0016747">
    <property type="term" value="F:acyltransferase activity, transferring groups other than amino-acyl groups"/>
    <property type="evidence" value="ECO:0007669"/>
    <property type="project" value="InterPro"/>
</dbReference>
<dbReference type="SUPFAM" id="SSF55729">
    <property type="entry name" value="Acyl-CoA N-acyltransferases (Nat)"/>
    <property type="match status" value="1"/>
</dbReference>
<evidence type="ECO:0000259" key="1">
    <source>
        <dbReference type="PROSITE" id="PS51186"/>
    </source>
</evidence>
<organism evidence="2 3">
    <name type="scientific">Companilactobacillus allii</name>
    <dbReference type="NCBI Taxonomy" id="1847728"/>
    <lineage>
        <taxon>Bacteria</taxon>
        <taxon>Bacillati</taxon>
        <taxon>Bacillota</taxon>
        <taxon>Bacilli</taxon>
        <taxon>Lactobacillales</taxon>
        <taxon>Lactobacillaceae</taxon>
        <taxon>Companilactobacillus</taxon>
    </lineage>
</organism>
<dbReference type="InterPro" id="IPR051531">
    <property type="entry name" value="N-acetyltransferase"/>
</dbReference>
<dbReference type="PANTHER" id="PTHR43792">
    <property type="entry name" value="GNAT FAMILY, PUTATIVE (AFU_ORTHOLOGUE AFUA_3G00765)-RELATED-RELATED"/>
    <property type="match status" value="1"/>
</dbReference>
<dbReference type="Pfam" id="PF13302">
    <property type="entry name" value="Acetyltransf_3"/>
    <property type="match status" value="1"/>
</dbReference>
<name>A0A1P8Q2L3_9LACO</name>
<feature type="domain" description="N-acetyltransferase" evidence="1">
    <location>
        <begin position="8"/>
        <end position="171"/>
    </location>
</feature>
<dbReference type="PROSITE" id="PS51186">
    <property type="entry name" value="GNAT"/>
    <property type="match status" value="1"/>
</dbReference>
<reference evidence="3" key="1">
    <citation type="submission" date="2016-12" db="EMBL/GenBank/DDBJ databases">
        <authorList>
            <person name="Jung M.Y."/>
            <person name="Lee S.H."/>
        </authorList>
    </citation>
    <scope>NUCLEOTIDE SEQUENCE [LARGE SCALE GENOMIC DNA]</scope>
    <source>
        <strain evidence="3">WiKim39</strain>
    </source>
</reference>
<dbReference type="InterPro" id="IPR016181">
    <property type="entry name" value="Acyl_CoA_acyltransferase"/>
</dbReference>
<dbReference type="STRING" id="1847728.BTM29_05395"/>
<dbReference type="OrthoDB" id="9798081at2"/>
<dbReference type="Gene3D" id="3.40.630.30">
    <property type="match status" value="1"/>
</dbReference>
<keyword evidence="3" id="KW-1185">Reference proteome</keyword>
<dbReference type="RefSeq" id="WP_076614533.1">
    <property type="nucleotide sequence ID" value="NZ_CP019323.1"/>
</dbReference>
<accession>A0A1P8Q2L3</accession>
<gene>
    <name evidence="2" type="ORF">BTM29_05395</name>
</gene>
<sequence>MHLIGKKVIIRNFEEGDFDSFYVLVKNKANHDLSGMEYTTDINEAKKIFYRYMETPGSYCIALKESSLMVGIIELNERGMSGELQKTREVGFIIEGKYRRLGLASEAIELIIKYGFERLGLIELWASAEEDNIAPQKLLVKHNFKYIYEVNQALNFLGGDDKILRYYLLKG</sequence>
<protein>
    <recommendedName>
        <fullName evidence="1">N-acetyltransferase domain-containing protein</fullName>
    </recommendedName>
</protein>
<dbReference type="EMBL" id="CP019323">
    <property type="protein sequence ID" value="APX72029.1"/>
    <property type="molecule type" value="Genomic_DNA"/>
</dbReference>
<evidence type="ECO:0000313" key="3">
    <source>
        <dbReference type="Proteomes" id="UP000187499"/>
    </source>
</evidence>
<dbReference type="AlphaFoldDB" id="A0A1P8Q2L3"/>
<dbReference type="KEGG" id="lalw:BTM29_05395"/>
<dbReference type="InterPro" id="IPR000182">
    <property type="entry name" value="GNAT_dom"/>
</dbReference>
<dbReference type="Proteomes" id="UP000187499">
    <property type="component" value="Chromosome"/>
</dbReference>
<evidence type="ECO:0000313" key="2">
    <source>
        <dbReference type="EMBL" id="APX72029.1"/>
    </source>
</evidence>
<dbReference type="PANTHER" id="PTHR43792:SF16">
    <property type="entry name" value="N-ACETYLTRANSFERASE DOMAIN-CONTAINING PROTEIN"/>
    <property type="match status" value="1"/>
</dbReference>